<dbReference type="Gene3D" id="3.30.70.270">
    <property type="match status" value="1"/>
</dbReference>
<dbReference type="EMBL" id="BSOZ01000028">
    <property type="protein sequence ID" value="GLS04873.1"/>
    <property type="molecule type" value="Genomic_DNA"/>
</dbReference>
<organism evidence="6 7">
    <name type="scientific">Chitiniphilus shinanonensis</name>
    <dbReference type="NCBI Taxonomy" id="553088"/>
    <lineage>
        <taxon>Bacteria</taxon>
        <taxon>Pseudomonadati</taxon>
        <taxon>Pseudomonadota</taxon>
        <taxon>Betaproteobacteria</taxon>
        <taxon>Neisseriales</taxon>
        <taxon>Chitinibacteraceae</taxon>
        <taxon>Chitiniphilus</taxon>
    </lineage>
</organism>
<keyword evidence="3" id="KW-0732">Signal</keyword>
<reference evidence="7" key="1">
    <citation type="journal article" date="2019" name="Int. J. Syst. Evol. Microbiol.">
        <title>The Global Catalogue of Microorganisms (GCM) 10K type strain sequencing project: providing services to taxonomists for standard genome sequencing and annotation.</title>
        <authorList>
            <consortium name="The Broad Institute Genomics Platform"/>
            <consortium name="The Broad Institute Genome Sequencing Center for Infectious Disease"/>
            <person name="Wu L."/>
            <person name="Ma J."/>
        </authorList>
    </citation>
    <scope>NUCLEOTIDE SEQUENCE [LARGE SCALE GENOMIC DNA]</scope>
    <source>
        <strain evidence="7">NBRC 104970</strain>
    </source>
</reference>
<gene>
    <name evidence="6" type="ORF">GCM10007860_20210</name>
</gene>
<dbReference type="SMART" id="SM00267">
    <property type="entry name" value="GGDEF"/>
    <property type="match status" value="1"/>
</dbReference>
<proteinExistence type="predicted"/>
<dbReference type="InterPro" id="IPR043128">
    <property type="entry name" value="Rev_trsase/Diguanyl_cyclase"/>
</dbReference>
<evidence type="ECO:0000259" key="4">
    <source>
        <dbReference type="PROSITE" id="PS50885"/>
    </source>
</evidence>
<protein>
    <recommendedName>
        <fullName evidence="1">diguanylate cyclase</fullName>
        <ecNumber evidence="1">2.7.7.65</ecNumber>
    </recommendedName>
</protein>
<dbReference type="Gene3D" id="6.10.340.10">
    <property type="match status" value="1"/>
</dbReference>
<dbReference type="PROSITE" id="PS50887">
    <property type="entry name" value="GGDEF"/>
    <property type="match status" value="1"/>
</dbReference>
<comment type="caution">
    <text evidence="6">The sequence shown here is derived from an EMBL/GenBank/DDBJ whole genome shotgun (WGS) entry which is preliminary data.</text>
</comment>
<dbReference type="PANTHER" id="PTHR45138:SF9">
    <property type="entry name" value="DIGUANYLATE CYCLASE DGCM-RELATED"/>
    <property type="match status" value="1"/>
</dbReference>
<dbReference type="EC" id="2.7.7.65" evidence="1"/>
<dbReference type="PANTHER" id="PTHR45138">
    <property type="entry name" value="REGULATORY COMPONENTS OF SENSORY TRANSDUCTION SYSTEM"/>
    <property type="match status" value="1"/>
</dbReference>
<dbReference type="Pfam" id="PF00990">
    <property type="entry name" value="GGDEF"/>
    <property type="match status" value="1"/>
</dbReference>
<dbReference type="InterPro" id="IPR003660">
    <property type="entry name" value="HAMP_dom"/>
</dbReference>
<evidence type="ECO:0000256" key="2">
    <source>
        <dbReference type="ARBA" id="ARBA00034247"/>
    </source>
</evidence>
<evidence type="ECO:0000313" key="7">
    <source>
        <dbReference type="Proteomes" id="UP001156836"/>
    </source>
</evidence>
<dbReference type="InterPro" id="IPR029787">
    <property type="entry name" value="Nucleotide_cyclase"/>
</dbReference>
<feature type="domain" description="HAMP" evidence="4">
    <location>
        <begin position="312"/>
        <end position="365"/>
    </location>
</feature>
<accession>A0ABQ6BTA8</accession>
<comment type="catalytic activity">
    <reaction evidence="2">
        <text>2 GTP = 3',3'-c-di-GMP + 2 diphosphate</text>
        <dbReference type="Rhea" id="RHEA:24898"/>
        <dbReference type="ChEBI" id="CHEBI:33019"/>
        <dbReference type="ChEBI" id="CHEBI:37565"/>
        <dbReference type="ChEBI" id="CHEBI:58805"/>
        <dbReference type="EC" id="2.7.7.65"/>
    </reaction>
</comment>
<dbReference type="SUPFAM" id="SSF55073">
    <property type="entry name" value="Nucleotide cyclase"/>
    <property type="match status" value="1"/>
</dbReference>
<evidence type="ECO:0000256" key="3">
    <source>
        <dbReference type="SAM" id="SignalP"/>
    </source>
</evidence>
<dbReference type="InterPro" id="IPR050469">
    <property type="entry name" value="Diguanylate_Cyclase"/>
</dbReference>
<evidence type="ECO:0000313" key="6">
    <source>
        <dbReference type="EMBL" id="GLS04873.1"/>
    </source>
</evidence>
<feature type="domain" description="GGDEF" evidence="5">
    <location>
        <begin position="440"/>
        <end position="573"/>
    </location>
</feature>
<dbReference type="Gene3D" id="3.30.450.20">
    <property type="entry name" value="PAS domain"/>
    <property type="match status" value="1"/>
</dbReference>
<keyword evidence="7" id="KW-1185">Reference proteome</keyword>
<dbReference type="NCBIfam" id="TIGR00254">
    <property type="entry name" value="GGDEF"/>
    <property type="match status" value="1"/>
</dbReference>
<sequence>MKRRRLGSVLAFFFAATAAAVAATVSLLVGEIASQDSRRRIGEELEELASQLRDRLDAGMGERLHDLQLIAAMQQADEPSPRRGAEQQVLEKLKASFAQYSWIGFADVQGRVLYSTGHLLEGVDVAERPWFRNGLLGPFAGDVHEAKLLARLLPRPDNGEPLRFVDVATPVLGADGAIQGVLGAHLSWEWARRVVDRTFHVTGTVREIEVFILSRDGKVLLAPPGKEKHNLPEVPRGAVSEILSWSDGQPYLTAISHSAGFGSDYHGLGWQVAVRQPIEVAYQPIRQLQWAILLCGVIAALGFALLGTRLARSLSQPLLELAQAADRLRLGEPDVCIPETDQYREAARLSASLRHLVEGLTSESAKLATLNASLEEQVRDRTEMLDRANQHLLGTLQERDELVNRLKQLANTDSLTGLLNRRAFFERADQERRRAERHGTSLAAVALDIDHFKRVNDQHGHTAGDEVLKALARTCHVTLRDVDLIARFGGEEFMLLLPDASLADAIRVAERLRQTVAALQVPLPAGGTLAITISLGAAVHRHGLPLGELLDQADHALYAAKRAGRNRVEYLPDDTVELPAD</sequence>
<name>A0ABQ6BTA8_9NEIS</name>
<dbReference type="PROSITE" id="PS50885">
    <property type="entry name" value="HAMP"/>
    <property type="match status" value="1"/>
</dbReference>
<feature type="chain" id="PRO_5046770417" description="diguanylate cyclase" evidence="3">
    <location>
        <begin position="23"/>
        <end position="581"/>
    </location>
</feature>
<dbReference type="CDD" id="cd12914">
    <property type="entry name" value="PDC1_DGC_like"/>
    <property type="match status" value="1"/>
</dbReference>
<evidence type="ECO:0000256" key="1">
    <source>
        <dbReference type="ARBA" id="ARBA00012528"/>
    </source>
</evidence>
<dbReference type="CDD" id="cd01949">
    <property type="entry name" value="GGDEF"/>
    <property type="match status" value="1"/>
</dbReference>
<dbReference type="RefSeq" id="WP_018748024.1">
    <property type="nucleotide sequence ID" value="NZ_BSOZ01000028.1"/>
</dbReference>
<feature type="signal peptide" evidence="3">
    <location>
        <begin position="1"/>
        <end position="22"/>
    </location>
</feature>
<evidence type="ECO:0000259" key="5">
    <source>
        <dbReference type="PROSITE" id="PS50887"/>
    </source>
</evidence>
<dbReference type="Proteomes" id="UP001156836">
    <property type="component" value="Unassembled WGS sequence"/>
</dbReference>
<dbReference type="InterPro" id="IPR000160">
    <property type="entry name" value="GGDEF_dom"/>
</dbReference>